<keyword evidence="2" id="KW-1133">Transmembrane helix</keyword>
<sequence>MMVPSLPSLAVRSLCAAAVFLAALGPAAPAAAQTGEDPGTVTWSVRPADESGEDGRSWVEQELDPGESATEHLAVHNLSDQDVTFRISAADGYFGDNGRFGMLPSDQESVDAGLWIEVRDEVTVGADETVIVPFTTTVPENATPGDHAAGIAASVLSQQAGEDGATVGVESRVGFRVMTRVTGELAPAASVEAVASSYDLSWNPFAPGSAQVSFEVVNTGNARLLVTGVVAAGGREIPFPGPEEIDQELLPGDRRTFTVTAEDVWPLVYVPGSVTVTTTVVGEGEDTAIEPVEADAGFWAVPWPQLIVLVGLTLLIGSSLRGRRRSRARLENKLEQAREEGRRDALKQHA</sequence>
<evidence type="ECO:0000256" key="1">
    <source>
        <dbReference type="SAM" id="Coils"/>
    </source>
</evidence>
<feature type="signal peptide" evidence="3">
    <location>
        <begin position="1"/>
        <end position="32"/>
    </location>
</feature>
<evidence type="ECO:0000256" key="2">
    <source>
        <dbReference type="SAM" id="Phobius"/>
    </source>
</evidence>
<dbReference type="EMBL" id="BAAASX010000011">
    <property type="protein sequence ID" value="GAA2349645.1"/>
    <property type="molecule type" value="Genomic_DNA"/>
</dbReference>
<keyword evidence="3" id="KW-0732">Signal</keyword>
<evidence type="ECO:0000313" key="4">
    <source>
        <dbReference type="EMBL" id="GAA2349645.1"/>
    </source>
</evidence>
<dbReference type="RefSeq" id="WP_346266095.1">
    <property type="nucleotide sequence ID" value="NZ_BAAASX010000011.1"/>
</dbReference>
<dbReference type="Proteomes" id="UP001501584">
    <property type="component" value="Unassembled WGS sequence"/>
</dbReference>
<feature type="coiled-coil region" evidence="1">
    <location>
        <begin position="320"/>
        <end position="347"/>
    </location>
</feature>
<feature type="chain" id="PRO_5047439952" evidence="3">
    <location>
        <begin position="33"/>
        <end position="350"/>
    </location>
</feature>
<evidence type="ECO:0000256" key="3">
    <source>
        <dbReference type="SAM" id="SignalP"/>
    </source>
</evidence>
<comment type="caution">
    <text evidence="4">The sequence shown here is derived from an EMBL/GenBank/DDBJ whole genome shotgun (WGS) entry which is preliminary data.</text>
</comment>
<keyword evidence="5" id="KW-1185">Reference proteome</keyword>
<reference evidence="4 5" key="1">
    <citation type="journal article" date="2019" name="Int. J. Syst. Evol. Microbiol.">
        <title>The Global Catalogue of Microorganisms (GCM) 10K type strain sequencing project: providing services to taxonomists for standard genome sequencing and annotation.</title>
        <authorList>
            <consortium name="The Broad Institute Genomics Platform"/>
            <consortium name="The Broad Institute Genome Sequencing Center for Infectious Disease"/>
            <person name="Wu L."/>
            <person name="Ma J."/>
        </authorList>
    </citation>
    <scope>NUCLEOTIDE SEQUENCE [LARGE SCALE GENOMIC DNA]</scope>
    <source>
        <strain evidence="4 5">JCM 6238</strain>
    </source>
</reference>
<keyword evidence="1" id="KW-0175">Coiled coil</keyword>
<proteinExistence type="predicted"/>
<keyword evidence="2" id="KW-0812">Transmembrane</keyword>
<evidence type="ECO:0000313" key="5">
    <source>
        <dbReference type="Proteomes" id="UP001501584"/>
    </source>
</evidence>
<accession>A0ABN3GEF0</accession>
<keyword evidence="2" id="KW-0472">Membrane</keyword>
<name>A0ABN3GEF0_9ACTN</name>
<protein>
    <submittedName>
        <fullName evidence="4">DUF916 domain-containing protein</fullName>
    </submittedName>
</protein>
<gene>
    <name evidence="4" type="ORF">GCM10010403_49540</name>
</gene>
<feature type="transmembrane region" description="Helical" evidence="2">
    <location>
        <begin position="296"/>
        <end position="317"/>
    </location>
</feature>
<organism evidence="4 5">
    <name type="scientific">Glycomyces rutgersensis</name>
    <dbReference type="NCBI Taxonomy" id="58115"/>
    <lineage>
        <taxon>Bacteria</taxon>
        <taxon>Bacillati</taxon>
        <taxon>Actinomycetota</taxon>
        <taxon>Actinomycetes</taxon>
        <taxon>Glycomycetales</taxon>
        <taxon>Glycomycetaceae</taxon>
        <taxon>Glycomyces</taxon>
    </lineage>
</organism>